<reference evidence="1 2" key="1">
    <citation type="submission" date="2019-01" db="EMBL/GenBank/DDBJ databases">
        <title>Coherence of Microcystis species and biogeography revealed through population genomics.</title>
        <authorList>
            <person name="Perez-Carrascal O.M."/>
            <person name="Terrat Y."/>
            <person name="Giani A."/>
            <person name="Fortin N."/>
            <person name="Tromas N."/>
            <person name="Shapiro B.J."/>
        </authorList>
    </citation>
    <scope>NUCLEOTIDE SEQUENCE [LARGE SCALE GENOMIC DNA]</scope>
    <source>
        <strain evidence="1">Ma_QC_Ca_00000000_S207</strain>
    </source>
</reference>
<evidence type="ECO:0000313" key="2">
    <source>
        <dbReference type="Proteomes" id="UP000320293"/>
    </source>
</evidence>
<dbReference type="Proteomes" id="UP000320293">
    <property type="component" value="Unassembled WGS sequence"/>
</dbReference>
<organism evidence="1 2">
    <name type="scientific">Microcystis aeruginosa Ma_QC_Ca_00000000_S207</name>
    <dbReference type="NCBI Taxonomy" id="2486251"/>
    <lineage>
        <taxon>Bacteria</taxon>
        <taxon>Bacillati</taxon>
        <taxon>Cyanobacteriota</taxon>
        <taxon>Cyanophyceae</taxon>
        <taxon>Oscillatoriophycideae</taxon>
        <taxon>Chroococcales</taxon>
        <taxon>Microcystaceae</taxon>
        <taxon>Microcystis</taxon>
    </lineage>
</organism>
<dbReference type="AlphaFoldDB" id="A0A552FI66"/>
<sequence length="107" mass="12493">MIQLENLIDSLKSVLESGESPQDFTLEDVQAMLNNSPDTDQPKNAQEEYKKLKNDLVIIPEELKQSVFTINDVMTRFLYRYPMTAVLEILITSLKKRLSNFFSRFFQ</sequence>
<name>A0A552FI66_MICAE</name>
<evidence type="ECO:0000313" key="1">
    <source>
        <dbReference type="EMBL" id="TRU46413.1"/>
    </source>
</evidence>
<proteinExistence type="predicted"/>
<gene>
    <name evidence="1" type="ORF">EWV91_12805</name>
</gene>
<dbReference type="EMBL" id="SFBF01000244">
    <property type="protein sequence ID" value="TRU46413.1"/>
    <property type="molecule type" value="Genomic_DNA"/>
</dbReference>
<comment type="caution">
    <text evidence="1">The sequence shown here is derived from an EMBL/GenBank/DDBJ whole genome shotgun (WGS) entry which is preliminary data.</text>
</comment>
<protein>
    <submittedName>
        <fullName evidence="1">Uncharacterized protein</fullName>
    </submittedName>
</protein>
<accession>A0A552FI66</accession>